<evidence type="ECO:0000313" key="1">
    <source>
        <dbReference type="EMBL" id="GBN61039.1"/>
    </source>
</evidence>
<gene>
    <name evidence="1" type="ORF">AVEN_23853_1</name>
</gene>
<reference evidence="1 2" key="1">
    <citation type="journal article" date="2019" name="Sci. Rep.">
        <title>Orb-weaving spider Araneus ventricosus genome elucidates the spidroin gene catalogue.</title>
        <authorList>
            <person name="Kono N."/>
            <person name="Nakamura H."/>
            <person name="Ohtoshi R."/>
            <person name="Moran D.A.P."/>
            <person name="Shinohara A."/>
            <person name="Yoshida Y."/>
            <person name="Fujiwara M."/>
            <person name="Mori M."/>
            <person name="Tomita M."/>
            <person name="Arakawa K."/>
        </authorList>
    </citation>
    <scope>NUCLEOTIDE SEQUENCE [LARGE SCALE GENOMIC DNA]</scope>
</reference>
<evidence type="ECO:0000313" key="2">
    <source>
        <dbReference type="Proteomes" id="UP000499080"/>
    </source>
</evidence>
<keyword evidence="2" id="KW-1185">Reference proteome</keyword>
<organism evidence="1 2">
    <name type="scientific">Araneus ventricosus</name>
    <name type="common">Orbweaver spider</name>
    <name type="synonym">Epeira ventricosa</name>
    <dbReference type="NCBI Taxonomy" id="182803"/>
    <lineage>
        <taxon>Eukaryota</taxon>
        <taxon>Metazoa</taxon>
        <taxon>Ecdysozoa</taxon>
        <taxon>Arthropoda</taxon>
        <taxon>Chelicerata</taxon>
        <taxon>Arachnida</taxon>
        <taxon>Araneae</taxon>
        <taxon>Araneomorphae</taxon>
        <taxon>Entelegynae</taxon>
        <taxon>Araneoidea</taxon>
        <taxon>Araneidae</taxon>
        <taxon>Araneus</taxon>
    </lineage>
</organism>
<comment type="caution">
    <text evidence="1">The sequence shown here is derived from an EMBL/GenBank/DDBJ whole genome shotgun (WGS) entry which is preliminary data.</text>
</comment>
<dbReference type="Proteomes" id="UP000499080">
    <property type="component" value="Unassembled WGS sequence"/>
</dbReference>
<protein>
    <submittedName>
        <fullName evidence="1">Uncharacterized protein</fullName>
    </submittedName>
</protein>
<name>A0A4Y2QBT8_ARAVE</name>
<proteinExistence type="predicted"/>
<accession>A0A4Y2QBT8</accession>
<sequence>MRRRNPNVGNEGLEYIGKGGWRGKRRAESGMKNGIKAKYNSKPAGVASPKLSRILLQKGAVSNPLAWLKKFEPTVTQNPMTIKRLFIVDYSDCEIFR</sequence>
<dbReference type="AlphaFoldDB" id="A0A4Y2QBT8"/>
<dbReference type="EMBL" id="BGPR01013530">
    <property type="protein sequence ID" value="GBN61039.1"/>
    <property type="molecule type" value="Genomic_DNA"/>
</dbReference>